<dbReference type="EMBL" id="LT629787">
    <property type="protein sequence ID" value="SDU38410.1"/>
    <property type="molecule type" value="Genomic_DNA"/>
</dbReference>
<protein>
    <submittedName>
        <fullName evidence="4">Uncharacterized membrane protein</fullName>
    </submittedName>
</protein>
<dbReference type="AlphaFoldDB" id="A0A1H2I2N0"/>
<proteinExistence type="predicted"/>
<dbReference type="InterPro" id="IPR016923">
    <property type="entry name" value="UCP029509"/>
</dbReference>
<gene>
    <name evidence="4" type="ORF">SAMN05216210_3509</name>
</gene>
<evidence type="ECO:0000256" key="2">
    <source>
        <dbReference type="SAM" id="Phobius"/>
    </source>
</evidence>
<keyword evidence="2" id="KW-0472">Membrane</keyword>
<feature type="compositionally biased region" description="Polar residues" evidence="1">
    <location>
        <begin position="10"/>
        <end position="20"/>
    </location>
</feature>
<organism evidence="4 5">
    <name type="scientific">Halopseudomonas salegens</name>
    <dbReference type="NCBI Taxonomy" id="1434072"/>
    <lineage>
        <taxon>Bacteria</taxon>
        <taxon>Pseudomonadati</taxon>
        <taxon>Pseudomonadota</taxon>
        <taxon>Gammaproteobacteria</taxon>
        <taxon>Pseudomonadales</taxon>
        <taxon>Pseudomonadaceae</taxon>
        <taxon>Halopseudomonas</taxon>
    </lineage>
</organism>
<name>A0A1H2I2N0_9GAMM</name>
<feature type="transmembrane region" description="Helical" evidence="2">
    <location>
        <begin position="37"/>
        <end position="58"/>
    </location>
</feature>
<sequence>MPVFADSNHHSAQTRQPMPTTQIPSRMAIRGHPLHPALVHFPVAALIGLIGSDLAFLWTADVFWARASLWLAGVGAIGGCLAGLVGMLDLLAVRRIRRLVSGWSHGLLAIMLLSLASLNWSLRLQHVSDSIFPWGLYLSLLSGLLIAVTGYLGGQLVYEYAVGVDIDGAQNRDTRP</sequence>
<feature type="region of interest" description="Disordered" evidence="1">
    <location>
        <begin position="1"/>
        <end position="20"/>
    </location>
</feature>
<keyword evidence="2" id="KW-1133">Transmembrane helix</keyword>
<keyword evidence="5" id="KW-1185">Reference proteome</keyword>
<feature type="transmembrane region" description="Helical" evidence="2">
    <location>
        <begin position="134"/>
        <end position="153"/>
    </location>
</feature>
<accession>A0A1H2I2N0</accession>
<feature type="transmembrane region" description="Helical" evidence="2">
    <location>
        <begin position="70"/>
        <end position="91"/>
    </location>
</feature>
<dbReference type="STRING" id="1434072.SAMN05216210_3509"/>
<feature type="domain" description="DUF2231" evidence="3">
    <location>
        <begin position="31"/>
        <end position="165"/>
    </location>
</feature>
<feature type="transmembrane region" description="Helical" evidence="2">
    <location>
        <begin position="103"/>
        <end position="122"/>
    </location>
</feature>
<dbReference type="InterPro" id="IPR019251">
    <property type="entry name" value="DUF2231_TM"/>
</dbReference>
<reference evidence="5" key="1">
    <citation type="submission" date="2016-10" db="EMBL/GenBank/DDBJ databases">
        <authorList>
            <person name="Varghese N."/>
            <person name="Submissions S."/>
        </authorList>
    </citation>
    <scope>NUCLEOTIDE SEQUENCE [LARGE SCALE GENOMIC DNA]</scope>
    <source>
        <strain evidence="5">CECT 8338</strain>
    </source>
</reference>
<evidence type="ECO:0000256" key="1">
    <source>
        <dbReference type="SAM" id="MobiDB-lite"/>
    </source>
</evidence>
<evidence type="ECO:0000313" key="4">
    <source>
        <dbReference type="EMBL" id="SDU38410.1"/>
    </source>
</evidence>
<evidence type="ECO:0000313" key="5">
    <source>
        <dbReference type="Proteomes" id="UP000243924"/>
    </source>
</evidence>
<dbReference type="PIRSF" id="PIRSF029509">
    <property type="entry name" value="UCP029509"/>
    <property type="match status" value="1"/>
</dbReference>
<evidence type="ECO:0000259" key="3">
    <source>
        <dbReference type="Pfam" id="PF09990"/>
    </source>
</evidence>
<keyword evidence="2" id="KW-0812">Transmembrane</keyword>
<dbReference type="Proteomes" id="UP000243924">
    <property type="component" value="Chromosome I"/>
</dbReference>
<dbReference type="Pfam" id="PF09990">
    <property type="entry name" value="DUF2231"/>
    <property type="match status" value="1"/>
</dbReference>